<dbReference type="RefSeq" id="WP_331255472.1">
    <property type="nucleotide sequence ID" value="NZ_CP133270.1"/>
</dbReference>
<proteinExistence type="inferred from homology"/>
<dbReference type="HAMAP" id="MF_01077">
    <property type="entry name" value="RimP"/>
    <property type="match status" value="1"/>
</dbReference>
<dbReference type="Pfam" id="PF17384">
    <property type="entry name" value="DUF150_C"/>
    <property type="match status" value="1"/>
</dbReference>
<comment type="similarity">
    <text evidence="3">Belongs to the RimP family.</text>
</comment>
<dbReference type="PANTHER" id="PTHR33867">
    <property type="entry name" value="RIBOSOME MATURATION FACTOR RIMP"/>
    <property type="match status" value="1"/>
</dbReference>
<dbReference type="InterPro" id="IPR035956">
    <property type="entry name" value="RimP_N_sf"/>
</dbReference>
<feature type="domain" description="Ribosome maturation factor RimP C-terminal" evidence="5">
    <location>
        <begin position="87"/>
        <end position="154"/>
    </location>
</feature>
<dbReference type="Gene3D" id="3.30.300.70">
    <property type="entry name" value="RimP-like superfamily, N-terminal"/>
    <property type="match status" value="1"/>
</dbReference>
<evidence type="ECO:0000313" key="7">
    <source>
        <dbReference type="Proteomes" id="UP001330434"/>
    </source>
</evidence>
<organism evidence="6 7">
    <name type="scientific">Candidatus Bealeia paramacronuclearis</name>
    <dbReference type="NCBI Taxonomy" id="1921001"/>
    <lineage>
        <taxon>Bacteria</taxon>
        <taxon>Pseudomonadati</taxon>
        <taxon>Pseudomonadota</taxon>
        <taxon>Alphaproteobacteria</taxon>
        <taxon>Holosporales</taxon>
        <taxon>Holosporaceae</taxon>
        <taxon>Candidatus Bealeia</taxon>
    </lineage>
</organism>
<dbReference type="InterPro" id="IPR036847">
    <property type="entry name" value="RimP_C_sf"/>
</dbReference>
<sequence>MNSFADTIERIIGPSLEEMGFGIVRISFGGGNRKRLQIMIERLDDQNLSLDDCADVSRTVSALLDVEDPISENYVLEVSSPGIDRPLVKLKDYVRFQGSDIQLELNTLYEGRKRFSGRLASVDGEEITLELPEDGKPIVKFPYSDVQKAKVIPEISFKKTER</sequence>
<keyword evidence="1 3" id="KW-0963">Cytoplasm</keyword>
<evidence type="ECO:0000259" key="5">
    <source>
        <dbReference type="Pfam" id="PF17384"/>
    </source>
</evidence>
<dbReference type="Proteomes" id="UP001330434">
    <property type="component" value="Chromosome"/>
</dbReference>
<comment type="subcellular location">
    <subcellularLocation>
        <location evidence="3">Cytoplasm</location>
    </subcellularLocation>
</comment>
<dbReference type="InterPro" id="IPR028998">
    <property type="entry name" value="RimP_C"/>
</dbReference>
<comment type="function">
    <text evidence="3">Required for maturation of 30S ribosomal subunits.</text>
</comment>
<evidence type="ECO:0000313" key="6">
    <source>
        <dbReference type="EMBL" id="WVX66622.1"/>
    </source>
</evidence>
<dbReference type="SUPFAM" id="SSF75420">
    <property type="entry name" value="YhbC-like, N-terminal domain"/>
    <property type="match status" value="1"/>
</dbReference>
<dbReference type="InterPro" id="IPR028989">
    <property type="entry name" value="RimP_N"/>
</dbReference>
<reference evidence="6 7" key="1">
    <citation type="journal article" date="2024" name="Environ. Microbiol.">
        <title>Novel evolutionary insights on the interactions of the Holosporales (Alphaproteobacteria) with eukaryotic hosts from comparative genomics.</title>
        <authorList>
            <person name="Giovannini M."/>
            <person name="Petroni G."/>
            <person name="Castelli M."/>
        </authorList>
    </citation>
    <scope>NUCLEOTIDE SEQUENCE [LARGE SCALE GENOMIC DNA]</scope>
    <source>
        <strain evidence="6 7">US_Bl 15I1</strain>
    </source>
</reference>
<dbReference type="Gene3D" id="2.30.30.180">
    <property type="entry name" value="Ribosome maturation factor RimP, C-terminal domain"/>
    <property type="match status" value="1"/>
</dbReference>
<dbReference type="Pfam" id="PF02576">
    <property type="entry name" value="RimP_N"/>
    <property type="match status" value="1"/>
</dbReference>
<dbReference type="CDD" id="cd01734">
    <property type="entry name" value="YlxS_C"/>
    <property type="match status" value="1"/>
</dbReference>
<evidence type="ECO:0000256" key="2">
    <source>
        <dbReference type="ARBA" id="ARBA00022517"/>
    </source>
</evidence>
<name>A0ABZ2C306_9PROT</name>
<evidence type="ECO:0000256" key="1">
    <source>
        <dbReference type="ARBA" id="ARBA00022490"/>
    </source>
</evidence>
<keyword evidence="7" id="KW-1185">Reference proteome</keyword>
<keyword evidence="2 3" id="KW-0690">Ribosome biogenesis</keyword>
<dbReference type="SUPFAM" id="SSF74942">
    <property type="entry name" value="YhbC-like, C-terminal domain"/>
    <property type="match status" value="1"/>
</dbReference>
<evidence type="ECO:0000259" key="4">
    <source>
        <dbReference type="Pfam" id="PF02576"/>
    </source>
</evidence>
<dbReference type="EMBL" id="CP133270">
    <property type="protein sequence ID" value="WVX66622.1"/>
    <property type="molecule type" value="Genomic_DNA"/>
</dbReference>
<dbReference type="InterPro" id="IPR003728">
    <property type="entry name" value="Ribosome_maturation_RimP"/>
</dbReference>
<evidence type="ECO:0000256" key="3">
    <source>
        <dbReference type="HAMAP-Rule" id="MF_01077"/>
    </source>
</evidence>
<protein>
    <recommendedName>
        <fullName evidence="3">Ribosome maturation factor RimP</fullName>
    </recommendedName>
</protein>
<gene>
    <name evidence="3" type="primary">rimP</name>
    <name evidence="6" type="ORF">Bealeia1_00801</name>
</gene>
<accession>A0ABZ2C306</accession>
<dbReference type="PANTHER" id="PTHR33867:SF1">
    <property type="entry name" value="RIBOSOME MATURATION FACTOR RIMP"/>
    <property type="match status" value="1"/>
</dbReference>
<feature type="domain" description="Ribosome maturation factor RimP N-terminal" evidence="4">
    <location>
        <begin position="11"/>
        <end position="84"/>
    </location>
</feature>